<name>A0A7X2NRB7_9FIRM</name>
<evidence type="ECO:0000259" key="8">
    <source>
        <dbReference type="Pfam" id="PF02397"/>
    </source>
</evidence>
<feature type="transmembrane region" description="Helical" evidence="7">
    <location>
        <begin position="79"/>
        <end position="100"/>
    </location>
</feature>
<dbReference type="Pfam" id="PF02397">
    <property type="entry name" value="Bac_transf"/>
    <property type="match status" value="1"/>
</dbReference>
<comment type="subcellular location">
    <subcellularLocation>
        <location evidence="1">Membrane</location>
        <topology evidence="1">Multi-pass membrane protein</topology>
    </subcellularLocation>
</comment>
<evidence type="ECO:0000256" key="5">
    <source>
        <dbReference type="ARBA" id="ARBA00022989"/>
    </source>
</evidence>
<dbReference type="GO" id="GO:0016020">
    <property type="term" value="C:membrane"/>
    <property type="evidence" value="ECO:0007669"/>
    <property type="project" value="UniProtKB-SubCell"/>
</dbReference>
<dbReference type="InterPro" id="IPR017475">
    <property type="entry name" value="EPS_sugar_tfrase"/>
</dbReference>
<evidence type="ECO:0000256" key="4">
    <source>
        <dbReference type="ARBA" id="ARBA00022692"/>
    </source>
</evidence>
<evidence type="ECO:0000256" key="6">
    <source>
        <dbReference type="ARBA" id="ARBA00023136"/>
    </source>
</evidence>
<keyword evidence="4 7" id="KW-0812">Transmembrane</keyword>
<dbReference type="PANTHER" id="PTHR30576">
    <property type="entry name" value="COLANIC BIOSYNTHESIS UDP-GLUCOSE LIPID CARRIER TRANSFERASE"/>
    <property type="match status" value="1"/>
</dbReference>
<keyword evidence="5 7" id="KW-1133">Transmembrane helix</keyword>
<dbReference type="AlphaFoldDB" id="A0A7X2NRB7"/>
<dbReference type="GO" id="GO:0016780">
    <property type="term" value="F:phosphotransferase activity, for other substituted phosphate groups"/>
    <property type="evidence" value="ECO:0007669"/>
    <property type="project" value="TreeGrafter"/>
</dbReference>
<feature type="transmembrane region" description="Helical" evidence="7">
    <location>
        <begin position="255"/>
        <end position="279"/>
    </location>
</feature>
<feature type="transmembrane region" description="Helical" evidence="7">
    <location>
        <begin position="12"/>
        <end position="34"/>
    </location>
</feature>
<comment type="caution">
    <text evidence="9">The sequence shown here is derived from an EMBL/GenBank/DDBJ whole genome shotgun (WGS) entry which is preliminary data.</text>
</comment>
<feature type="transmembrane region" description="Helical" evidence="7">
    <location>
        <begin position="46"/>
        <end position="67"/>
    </location>
</feature>
<evidence type="ECO:0000313" key="10">
    <source>
        <dbReference type="Proteomes" id="UP000461880"/>
    </source>
</evidence>
<comment type="similarity">
    <text evidence="2">Belongs to the bacterial sugar transferase family.</text>
</comment>
<protein>
    <submittedName>
        <fullName evidence="9">Sugar transferase</fullName>
    </submittedName>
</protein>
<keyword evidence="10" id="KW-1185">Reference proteome</keyword>
<keyword evidence="3 9" id="KW-0808">Transferase</keyword>
<proteinExistence type="inferred from homology"/>
<gene>
    <name evidence="9" type="ORF">FYJ51_04460</name>
</gene>
<reference evidence="9 10" key="1">
    <citation type="submission" date="2019-08" db="EMBL/GenBank/DDBJ databases">
        <title>In-depth cultivation of the pig gut microbiome towards novel bacterial diversity and tailored functional studies.</title>
        <authorList>
            <person name="Wylensek D."/>
            <person name="Hitch T.C.A."/>
            <person name="Clavel T."/>
        </authorList>
    </citation>
    <scope>NUCLEOTIDE SEQUENCE [LARGE SCALE GENOMIC DNA]</scope>
    <source>
        <strain evidence="9 10">Oil+RF-744-GAM-WT-6</strain>
    </source>
</reference>
<feature type="transmembrane region" description="Helical" evidence="7">
    <location>
        <begin position="112"/>
        <end position="134"/>
    </location>
</feature>
<dbReference type="Proteomes" id="UP000461880">
    <property type="component" value="Unassembled WGS sequence"/>
</dbReference>
<evidence type="ECO:0000256" key="2">
    <source>
        <dbReference type="ARBA" id="ARBA00006464"/>
    </source>
</evidence>
<dbReference type="EMBL" id="VUMN01000007">
    <property type="protein sequence ID" value="MSS58154.1"/>
    <property type="molecule type" value="Genomic_DNA"/>
</dbReference>
<dbReference type="PANTHER" id="PTHR30576:SF0">
    <property type="entry name" value="UNDECAPRENYL-PHOSPHATE N-ACETYLGALACTOSAMINYL 1-PHOSPHATE TRANSFERASE-RELATED"/>
    <property type="match status" value="1"/>
</dbReference>
<evidence type="ECO:0000256" key="3">
    <source>
        <dbReference type="ARBA" id="ARBA00022679"/>
    </source>
</evidence>
<dbReference type="NCBIfam" id="TIGR03025">
    <property type="entry name" value="EPS_sugtrans"/>
    <property type="match status" value="1"/>
</dbReference>
<evidence type="ECO:0000313" key="9">
    <source>
        <dbReference type="EMBL" id="MSS58154.1"/>
    </source>
</evidence>
<evidence type="ECO:0000256" key="7">
    <source>
        <dbReference type="SAM" id="Phobius"/>
    </source>
</evidence>
<dbReference type="RefSeq" id="WP_105303476.1">
    <property type="nucleotide sequence ID" value="NZ_VUMN01000007.1"/>
</dbReference>
<dbReference type="InterPro" id="IPR003362">
    <property type="entry name" value="Bact_transf"/>
</dbReference>
<keyword evidence="6 7" id="KW-0472">Membrane</keyword>
<feature type="domain" description="Bacterial sugar transferase" evidence="8">
    <location>
        <begin position="253"/>
        <end position="433"/>
    </location>
</feature>
<evidence type="ECO:0000256" key="1">
    <source>
        <dbReference type="ARBA" id="ARBA00004141"/>
    </source>
</evidence>
<organism evidence="9 10">
    <name type="scientific">Stecheria intestinalis</name>
    <dbReference type="NCBI Taxonomy" id="2606630"/>
    <lineage>
        <taxon>Bacteria</taxon>
        <taxon>Bacillati</taxon>
        <taxon>Bacillota</taxon>
        <taxon>Erysipelotrichia</taxon>
        <taxon>Erysipelotrichales</taxon>
        <taxon>Erysipelotrichaceae</taxon>
        <taxon>Stecheria</taxon>
    </lineage>
</organism>
<sequence>MQLRRDERTQRTVSAAMNTLTILVLGAVFYYIWFEYFRTFAYFYRIGNWAVLGIYMVLLVVFNQMYGGFQIGYSTTGDLIFSHIISLFFSNASIFILAMLVGRRVLPARDFVLYFVAEIAVVVFLNILNNKIYYRIFPPRKSLMIFEQEDPSIYQRILKYQSNSYDIQNQIPYDSYISDEKMIQSYDCVIAVGLTPDEKEYLVSRCYGYGKSLYLIPDICDVLINSATNVYLVDTPVLKTNTFGPSQIEKIFKRLFDIIFAIVFLVITSPIFLVTAIAIKAEDHGPIFYVQTRLTQFGRKFGIIKFRSMRTDAEKDGVARFASEHDSRITKVGRFIRSCRIDELPQLLNILKGDMSVVGPRPERPEIVEKITKDLPEFNYRLKVKAGLTGYAQVYGKYNTRLKDKLLFDLIYIEHFSIGLDVRIMFMTFKILFKKDSTEGVEES</sequence>
<accession>A0A7X2NRB7</accession>